<keyword evidence="2" id="KW-0732">Signal</keyword>
<protein>
    <recommendedName>
        <fullName evidence="3">Asl1-like glycosyl hydrolase catalytic domain-containing protein</fullName>
    </recommendedName>
</protein>
<dbReference type="PANTHER" id="PTHR34154:SF13">
    <property type="entry name" value="ASL1-LIKE GLYCOSYL HYDROLASE CATALYTIC DOMAIN-CONTAINING PROTEIN"/>
    <property type="match status" value="1"/>
</dbReference>
<gene>
    <name evidence="4" type="ORF">N0V83_002226</name>
</gene>
<dbReference type="SUPFAM" id="SSF51445">
    <property type="entry name" value="(Trans)glycosidases"/>
    <property type="match status" value="1"/>
</dbReference>
<feature type="region of interest" description="Disordered" evidence="1">
    <location>
        <begin position="147"/>
        <end position="175"/>
    </location>
</feature>
<evidence type="ECO:0000259" key="3">
    <source>
        <dbReference type="Pfam" id="PF11790"/>
    </source>
</evidence>
<dbReference type="Pfam" id="PF11790">
    <property type="entry name" value="Glyco_hydro_cc"/>
    <property type="match status" value="1"/>
</dbReference>
<dbReference type="PANTHER" id="PTHR34154">
    <property type="entry name" value="ALKALI-SENSITIVE LINKAGE PROTEIN 1"/>
    <property type="match status" value="1"/>
</dbReference>
<feature type="chain" id="PRO_5040987959" description="Asl1-like glycosyl hydrolase catalytic domain-containing protein" evidence="2">
    <location>
        <begin position="19"/>
        <end position="505"/>
    </location>
</feature>
<dbReference type="GO" id="GO:0071966">
    <property type="term" value="P:fungal-type cell wall polysaccharide metabolic process"/>
    <property type="evidence" value="ECO:0007669"/>
    <property type="project" value="TreeGrafter"/>
</dbReference>
<accession>A0A9W9CQL3</accession>
<dbReference type="OrthoDB" id="43654at2759"/>
<dbReference type="Gene3D" id="3.20.20.80">
    <property type="entry name" value="Glycosidases"/>
    <property type="match status" value="1"/>
</dbReference>
<comment type="caution">
    <text evidence="4">The sequence shown here is derived from an EMBL/GenBank/DDBJ whole genome shotgun (WGS) entry which is preliminary data.</text>
</comment>
<dbReference type="EMBL" id="JAPEUY010000003">
    <property type="protein sequence ID" value="KAJ4375142.1"/>
    <property type="molecule type" value="Genomic_DNA"/>
</dbReference>
<organism evidence="4 5">
    <name type="scientific">Neocucurbitaria cava</name>
    <dbReference type="NCBI Taxonomy" id="798079"/>
    <lineage>
        <taxon>Eukaryota</taxon>
        <taxon>Fungi</taxon>
        <taxon>Dikarya</taxon>
        <taxon>Ascomycota</taxon>
        <taxon>Pezizomycotina</taxon>
        <taxon>Dothideomycetes</taxon>
        <taxon>Pleosporomycetidae</taxon>
        <taxon>Pleosporales</taxon>
        <taxon>Pleosporineae</taxon>
        <taxon>Cucurbitariaceae</taxon>
        <taxon>Neocucurbitaria</taxon>
    </lineage>
</organism>
<dbReference type="InterPro" id="IPR017853">
    <property type="entry name" value="GH"/>
</dbReference>
<name>A0A9W9CQL3_9PLEO</name>
<dbReference type="AlphaFoldDB" id="A0A9W9CQL3"/>
<feature type="signal peptide" evidence="2">
    <location>
        <begin position="1"/>
        <end position="18"/>
    </location>
</feature>
<evidence type="ECO:0000313" key="5">
    <source>
        <dbReference type="Proteomes" id="UP001140560"/>
    </source>
</evidence>
<feature type="region of interest" description="Disordered" evidence="1">
    <location>
        <begin position="26"/>
        <end position="62"/>
    </location>
</feature>
<sequence>MSPTMKISLLALVSAVAARPQYGAHSSAHSRFHNSVKPSGTGYGHGHGHGTGKPYPTGGWPGEYNSTAVPYPTATGASEDQTTTIDETSTSTQTVYSTIYIKPSSASAEYEASGVAAEAVSTSGSDSKCGPATVTVTASEKVTITVTPGGGAEAPSSVYSPAPESSPAAVESQSDYGYGSSSSASYVAVSSAAAQPTTTEAAAYSASTPEAASTTSSKAAEYAASSAYVAPSLAQKQPEVYSSAAAVTSATPSASASATPSSTGGSYSGAKRGLAYNEAELCTSFGSKFGFGYNWGQVENNDIGTQFIPLMHGPSKSTAEEWLANVDKAVKQGSTAVMGFNECDQAEQCNLSPEAACTAWKSYMNPVKTNHPEVTIIGPSVTNGAAPMGLDWLSRFHTACPDATVDATNIHFYDIYESATIDRFKAQVEKAAEIYGNKVWVTEFGLNPGSATEEQAASFLKDAMDYLDNSDSVQGYSWFMVGTGENQLNSGSGLSAVGKVYAGAS</sequence>
<evidence type="ECO:0000256" key="2">
    <source>
        <dbReference type="SAM" id="SignalP"/>
    </source>
</evidence>
<feature type="domain" description="Asl1-like glycosyl hydrolase catalytic" evidence="3">
    <location>
        <begin position="273"/>
        <end position="501"/>
    </location>
</feature>
<keyword evidence="5" id="KW-1185">Reference proteome</keyword>
<dbReference type="GO" id="GO:0009277">
    <property type="term" value="C:fungal-type cell wall"/>
    <property type="evidence" value="ECO:0007669"/>
    <property type="project" value="TreeGrafter"/>
</dbReference>
<reference evidence="4" key="1">
    <citation type="submission" date="2022-10" db="EMBL/GenBank/DDBJ databases">
        <title>Tapping the CABI collections for fungal endophytes: first genome assemblies for Collariella, Neodidymelliopsis, Ascochyta clinopodiicola, Didymella pomorum, Didymosphaeria variabile, Neocosmospora piperis and Neocucurbitaria cava.</title>
        <authorList>
            <person name="Hill R."/>
        </authorList>
    </citation>
    <scope>NUCLEOTIDE SEQUENCE</scope>
    <source>
        <strain evidence="4">IMI 356814</strain>
    </source>
</reference>
<evidence type="ECO:0000256" key="1">
    <source>
        <dbReference type="SAM" id="MobiDB-lite"/>
    </source>
</evidence>
<dbReference type="InterPro" id="IPR024655">
    <property type="entry name" value="Asl1_glyco_hydro_catalytic"/>
</dbReference>
<proteinExistence type="predicted"/>
<dbReference type="InterPro" id="IPR053183">
    <property type="entry name" value="ASL1"/>
</dbReference>
<feature type="compositionally biased region" description="Gly residues" evidence="1">
    <location>
        <begin position="41"/>
        <end position="51"/>
    </location>
</feature>
<evidence type="ECO:0000313" key="4">
    <source>
        <dbReference type="EMBL" id="KAJ4375142.1"/>
    </source>
</evidence>
<dbReference type="Proteomes" id="UP001140560">
    <property type="component" value="Unassembled WGS sequence"/>
</dbReference>